<dbReference type="AlphaFoldDB" id="A0A930UE00"/>
<reference evidence="1" key="1">
    <citation type="submission" date="2020-10" db="EMBL/GenBank/DDBJ databases">
        <title>An improved Amphimedon queenslandica hologenome assembly reveals how three proteobacterial symbionts can extend the metabolic phenotypic of their marine sponge host.</title>
        <authorList>
            <person name="Degnan B."/>
            <person name="Degnan S."/>
            <person name="Xiang X."/>
        </authorList>
    </citation>
    <scope>NUCLEOTIDE SEQUENCE</scope>
    <source>
        <strain evidence="1">AqS2</strain>
    </source>
</reference>
<name>A0A930UE00_9GAMM</name>
<dbReference type="Pfam" id="PF06187">
    <property type="entry name" value="DUF993"/>
    <property type="match status" value="1"/>
</dbReference>
<dbReference type="InterPro" id="IPR009334">
    <property type="entry name" value="DUF993"/>
</dbReference>
<accession>A0A930UE00</accession>
<gene>
    <name evidence="1" type="ORF">ISN26_01900</name>
</gene>
<organism evidence="1 2">
    <name type="scientific">Candidatus Amphirhobacter heronislandensis</name>
    <dbReference type="NCBI Taxonomy" id="1732024"/>
    <lineage>
        <taxon>Bacteria</taxon>
        <taxon>Pseudomonadati</taxon>
        <taxon>Pseudomonadota</taxon>
        <taxon>Gammaproteobacteria</taxon>
        <taxon>Candidatus Tethybacterales</taxon>
        <taxon>Candidatus Tethybacteraceae</taxon>
        <taxon>Candidatus Amphirhobacter</taxon>
    </lineage>
</organism>
<dbReference type="EMBL" id="JADHEI010000028">
    <property type="protein sequence ID" value="MBF2734834.1"/>
    <property type="molecule type" value="Genomic_DNA"/>
</dbReference>
<evidence type="ECO:0000313" key="2">
    <source>
        <dbReference type="Proteomes" id="UP000604381"/>
    </source>
</evidence>
<proteinExistence type="predicted"/>
<comment type="caution">
    <text evidence="1">The sequence shown here is derived from an EMBL/GenBank/DDBJ whole genome shotgun (WGS) entry which is preliminary data.</text>
</comment>
<keyword evidence="2" id="KW-1185">Reference proteome</keyword>
<sequence>MGLKITLPDDDGARQEYALRGEPLAVVKRPPAKSRIALSAAHVVSRPDSAVHPSEGGAIDWEATMAFRRHLLEQGLGVAEAMDTAQRGMGLSYDGARELIERTCAEFGPKPPAPIFAGCGTDHLAAGSAQNVDDVIDAYLLQAEQLQRAGARLILMASAELARVAQGPEDYAKAYAAALAACEQPVILHWLGDMFDPRLAGYWGAAGLDAAAASCLEIIAAHAAKVDGIKISLLDKQREIDFRRRLPDGVRLYTGDDFNYPELIAGDGERHSDALLGIFDPIAPAAAAALAALDDGDEQEFRRLLDPTVALSRLMFEKPTWHYKAGVVFLAWLNGHQRGYAMLGGVEGMRSLRHLAGLFRLADGCGLLADPELAVRRMKLLLETRGFGA</sequence>
<protein>
    <submittedName>
        <fullName evidence="1">Dihydrodipicolinate synthase family protein</fullName>
    </submittedName>
</protein>
<dbReference type="SUPFAM" id="SSF51569">
    <property type="entry name" value="Aldolase"/>
    <property type="match status" value="1"/>
</dbReference>
<dbReference type="Gene3D" id="3.20.20.70">
    <property type="entry name" value="Aldolase class I"/>
    <property type="match status" value="1"/>
</dbReference>
<dbReference type="InterPro" id="IPR013785">
    <property type="entry name" value="Aldolase_TIM"/>
</dbReference>
<dbReference type="Proteomes" id="UP000604381">
    <property type="component" value="Unassembled WGS sequence"/>
</dbReference>
<evidence type="ECO:0000313" key="1">
    <source>
        <dbReference type="EMBL" id="MBF2734834.1"/>
    </source>
</evidence>